<evidence type="ECO:0000256" key="1">
    <source>
        <dbReference type="SAM" id="MobiDB-lite"/>
    </source>
</evidence>
<comment type="caution">
    <text evidence="2">The sequence shown here is derived from an EMBL/GenBank/DDBJ whole genome shotgun (WGS) entry which is preliminary data.</text>
</comment>
<reference evidence="2" key="2">
    <citation type="submission" date="2021-04" db="EMBL/GenBank/DDBJ databases">
        <authorList>
            <person name="Gilroy R."/>
        </authorList>
    </citation>
    <scope>NUCLEOTIDE SEQUENCE</scope>
    <source>
        <strain evidence="2">CHK193-4272</strain>
    </source>
</reference>
<dbReference type="NCBIfam" id="NF046043">
    <property type="entry name" value="rep_init_NGO0469"/>
    <property type="match status" value="1"/>
</dbReference>
<dbReference type="InterPro" id="IPR059222">
    <property type="entry name" value="NGO0469-like"/>
</dbReference>
<accession>A0A9D1PJ06</accession>
<protein>
    <submittedName>
        <fullName evidence="2">Uncharacterized protein</fullName>
    </submittedName>
</protein>
<name>A0A9D1PJ06_9FIRM</name>
<sequence>MSLKIKKAVTIPPLEDNSYTAVCTAVIDLGEQYTQFDKQKQGTYKPQCMFIFEIPDERVEVDGESKPRWISTKRFTAILSEKSGLFKFLTSWGNKDIENIDLTSVLGRGAVLTISQKEKTDGTKYNNIEGIAGLPKGIQAPKPESELLAFDADEPDMEVLAKLPEWIQKLIEKSTQFAENPPMQEIAPPENTTNKQQSDTDDGEECPI</sequence>
<dbReference type="EMBL" id="DXIE01000056">
    <property type="protein sequence ID" value="HIV63018.1"/>
    <property type="molecule type" value="Genomic_DNA"/>
</dbReference>
<evidence type="ECO:0000313" key="2">
    <source>
        <dbReference type="EMBL" id="HIV63018.1"/>
    </source>
</evidence>
<reference evidence="2" key="1">
    <citation type="journal article" date="2021" name="PeerJ">
        <title>Extensive microbial diversity within the chicken gut microbiome revealed by metagenomics and culture.</title>
        <authorList>
            <person name="Gilroy R."/>
            <person name="Ravi A."/>
            <person name="Getino M."/>
            <person name="Pursley I."/>
            <person name="Horton D.L."/>
            <person name="Alikhan N.F."/>
            <person name="Baker D."/>
            <person name="Gharbi K."/>
            <person name="Hall N."/>
            <person name="Watson M."/>
            <person name="Adriaenssens E.M."/>
            <person name="Foster-Nyarko E."/>
            <person name="Jarju S."/>
            <person name="Secka A."/>
            <person name="Antonio M."/>
            <person name="Oren A."/>
            <person name="Chaudhuri R.R."/>
            <person name="La Ragione R."/>
            <person name="Hildebrand F."/>
            <person name="Pallen M.J."/>
        </authorList>
    </citation>
    <scope>NUCLEOTIDE SEQUENCE</scope>
    <source>
        <strain evidence="2">CHK193-4272</strain>
    </source>
</reference>
<evidence type="ECO:0000313" key="3">
    <source>
        <dbReference type="Proteomes" id="UP000886808"/>
    </source>
</evidence>
<dbReference type="AlphaFoldDB" id="A0A9D1PJ06"/>
<organism evidence="2 3">
    <name type="scientific">Candidatus Butyricicoccus avistercoris</name>
    <dbReference type="NCBI Taxonomy" id="2838518"/>
    <lineage>
        <taxon>Bacteria</taxon>
        <taxon>Bacillati</taxon>
        <taxon>Bacillota</taxon>
        <taxon>Clostridia</taxon>
        <taxon>Eubacteriales</taxon>
        <taxon>Butyricicoccaceae</taxon>
        <taxon>Butyricicoccus</taxon>
    </lineage>
</organism>
<feature type="compositionally biased region" description="Acidic residues" evidence="1">
    <location>
        <begin position="199"/>
        <end position="208"/>
    </location>
</feature>
<gene>
    <name evidence="2" type="ORF">H9746_09325</name>
</gene>
<feature type="region of interest" description="Disordered" evidence="1">
    <location>
        <begin position="173"/>
        <end position="208"/>
    </location>
</feature>
<proteinExistence type="predicted"/>
<dbReference type="Proteomes" id="UP000886808">
    <property type="component" value="Unassembled WGS sequence"/>
</dbReference>